<dbReference type="PANTHER" id="PTHR23355">
    <property type="entry name" value="RIBONUCLEASE"/>
    <property type="match status" value="1"/>
</dbReference>
<evidence type="ECO:0000256" key="19">
    <source>
        <dbReference type="SAM" id="MobiDB-lite"/>
    </source>
</evidence>
<evidence type="ECO:0000256" key="3">
    <source>
        <dbReference type="ARBA" id="ARBA00004123"/>
    </source>
</evidence>
<evidence type="ECO:0000313" key="22">
    <source>
        <dbReference type="Proteomes" id="UP000193498"/>
    </source>
</evidence>
<keyword evidence="15" id="KW-0694">RNA-binding</keyword>
<evidence type="ECO:0000256" key="9">
    <source>
        <dbReference type="ARBA" id="ARBA00022552"/>
    </source>
</evidence>
<dbReference type="PANTHER" id="PTHR23355:SF30">
    <property type="entry name" value="DIS3-LIKE EXONUCLEASE 1"/>
    <property type="match status" value="1"/>
</dbReference>
<evidence type="ECO:0000256" key="12">
    <source>
        <dbReference type="ARBA" id="ARBA00022835"/>
    </source>
</evidence>
<feature type="compositionally biased region" description="Basic and acidic residues" evidence="19">
    <location>
        <begin position="945"/>
        <end position="960"/>
    </location>
</feature>
<evidence type="ECO:0000256" key="1">
    <source>
        <dbReference type="ARBA" id="ARBA00001849"/>
    </source>
</evidence>
<dbReference type="SUPFAM" id="SSF50249">
    <property type="entry name" value="Nucleic acid-binding proteins"/>
    <property type="match status" value="3"/>
</dbReference>
<dbReference type="OrthoDB" id="372421at2759"/>
<evidence type="ECO:0000256" key="2">
    <source>
        <dbReference type="ARBA" id="ARBA00001946"/>
    </source>
</evidence>
<dbReference type="Gene3D" id="2.40.50.700">
    <property type="match status" value="1"/>
</dbReference>
<dbReference type="Pfam" id="PF17215">
    <property type="entry name" value="Rrp44_S1"/>
    <property type="match status" value="1"/>
</dbReference>
<dbReference type="PROSITE" id="PS01175">
    <property type="entry name" value="RIBONUCLEASE_II"/>
    <property type="match status" value="1"/>
</dbReference>
<sequence>MLKTDRSFFRKTKKNALVVNRYLEILEHEELLNIIFTQTVATGLQLVEKARTYRTLRQIIADSRRNCVLFYNEYLSQTYVQRLPGESIPAREWRAICSTADWYSSHLKSQVPILILSEKFGPEDYTGTMDEAQVKVCNVEQFLETHWPNHQALHDLFLSLKDIVLEEKELSIRIQSCLNGKESTSSGSSGARYVEYKSSEEIEAGVKSNVLFKGMLRISNGNRQNAYVENSSSFPNGIMIVGETDRNRAIPGDIVAVELLPESEWTHPSDSIYRIDESSTPDAGLAPQRGKSGLKRPTGRVVGVITRNWRSYVATVQIDAVDQGGSFHLVVPLDPVIPKIRIRHHNIRSIQNDRIVVRIDSWETTSQYPNGHYVRSLGPIHQLDTEISAILVEHNISVSQSSSAFSAASLKEMPINTKESPWKPTQEEIRSRRDIRFTHTVFSIDPPGCQDIDDALSVQELPNGDFEVGVHIADVSSFVLENSATDLEARARGTTVYLADRRFDMLPQVLSEQVCSLRENVDRFAVSVFWILDSKYNIKATSFGQTVIRSAREMAYEQAQALLDGKRNVPGIDRSKEELFRKCIKRLASIFREIRARRFADGALELESTEPLEVHKIVEEAMILANTSVAKKIFSTFKHSAMLRRHPSPVESHFRQLKQAAETRGLKINTSSNATLAISLQLAQKNQQDKDFVVMLKTMATMAMQEAGYISSGSYDVADFYHFGLALEFYTHFTSPIRRYADLVVHRQLLATLASPKTALPHHSVVESNSKLSEIATHLNSKSREAKFASKDSIELFQSLYVMQKSKNGPILEKGIISEIRDNGFFVFVPRFGIKGPVYLKDKDGHNIVPQSLISGRPSDDSTYLPRCSVDSDATRITVTILDSSKTIEFNVFDHVQVSLKLHESRAHRHTVYMTLIGLLSNHQEAKPIQALNDKELMSAIKEGEKKSQANVEPAKDPDSRPFQQSSRSMYELLERFHDLSIVELRDSAGAERPSPNTQRQ</sequence>
<protein>
    <recommendedName>
        <fullName evidence="7">DIS3-like exonuclease 1</fullName>
        <ecNumber evidence="6">3.1.13.1</ecNumber>
    </recommendedName>
    <alternativeName>
        <fullName evidence="17">Ribosomal RNA-processing protein 44</fullName>
    </alternativeName>
</protein>
<accession>A0A1Y1XMZ0</accession>
<evidence type="ECO:0000256" key="18">
    <source>
        <dbReference type="RuleBase" id="RU003901"/>
    </source>
</evidence>
<evidence type="ECO:0000256" key="14">
    <source>
        <dbReference type="ARBA" id="ARBA00022842"/>
    </source>
</evidence>
<keyword evidence="9" id="KW-0698">rRNA processing</keyword>
<dbReference type="Pfam" id="PF17849">
    <property type="entry name" value="OB_Dis3"/>
    <property type="match status" value="1"/>
</dbReference>
<dbReference type="Gene3D" id="2.40.50.140">
    <property type="entry name" value="Nucleic acid-binding proteins"/>
    <property type="match status" value="1"/>
</dbReference>
<comment type="similarity">
    <text evidence="5 18">Belongs to the RNR ribonuclease family.</text>
</comment>
<dbReference type="GO" id="GO:0003723">
    <property type="term" value="F:RNA binding"/>
    <property type="evidence" value="ECO:0007669"/>
    <property type="project" value="UniProtKB-KW"/>
</dbReference>
<comment type="cofactor">
    <cofactor evidence="2">
        <name>Mg(2+)</name>
        <dbReference type="ChEBI" id="CHEBI:18420"/>
    </cofactor>
</comment>
<dbReference type="InParanoid" id="A0A1Y1XMZ0"/>
<evidence type="ECO:0000256" key="15">
    <source>
        <dbReference type="ARBA" id="ARBA00022884"/>
    </source>
</evidence>
<dbReference type="Gene3D" id="3.40.50.1010">
    <property type="entry name" value="5'-nuclease"/>
    <property type="match status" value="1"/>
</dbReference>
<dbReference type="Gene3D" id="2.40.50.690">
    <property type="match status" value="1"/>
</dbReference>
<dbReference type="GO" id="GO:0005737">
    <property type="term" value="C:cytoplasm"/>
    <property type="evidence" value="ECO:0007669"/>
    <property type="project" value="UniProtKB-SubCell"/>
</dbReference>
<evidence type="ECO:0000259" key="20">
    <source>
        <dbReference type="SMART" id="SM00955"/>
    </source>
</evidence>
<dbReference type="Proteomes" id="UP000193498">
    <property type="component" value="Unassembled WGS sequence"/>
</dbReference>
<dbReference type="InterPro" id="IPR001900">
    <property type="entry name" value="RNase_II/R"/>
</dbReference>
<keyword evidence="13" id="KW-0269">Exonuclease</keyword>
<dbReference type="SMART" id="SM00955">
    <property type="entry name" value="RNB"/>
    <property type="match status" value="1"/>
</dbReference>
<evidence type="ECO:0000256" key="8">
    <source>
        <dbReference type="ARBA" id="ARBA00022490"/>
    </source>
</evidence>
<dbReference type="EC" id="3.1.13.1" evidence="6"/>
<keyword evidence="12" id="KW-0271">Exosome</keyword>
<feature type="domain" description="RNB" evidence="20">
    <location>
        <begin position="432"/>
        <end position="755"/>
    </location>
</feature>
<evidence type="ECO:0000256" key="11">
    <source>
        <dbReference type="ARBA" id="ARBA00022801"/>
    </source>
</evidence>
<dbReference type="GO" id="GO:0006364">
    <property type="term" value="P:rRNA processing"/>
    <property type="evidence" value="ECO:0007669"/>
    <property type="project" value="UniProtKB-KW"/>
</dbReference>
<evidence type="ECO:0000256" key="10">
    <source>
        <dbReference type="ARBA" id="ARBA00022722"/>
    </source>
</evidence>
<dbReference type="InterPro" id="IPR033771">
    <property type="entry name" value="Rrp44_CSD1"/>
</dbReference>
<keyword evidence="14" id="KW-0460">Magnesium</keyword>
<dbReference type="InterPro" id="IPR050180">
    <property type="entry name" value="RNR_Ribonuclease"/>
</dbReference>
<organism evidence="21 22">
    <name type="scientific">Basidiobolus meristosporus CBS 931.73</name>
    <dbReference type="NCBI Taxonomy" id="1314790"/>
    <lineage>
        <taxon>Eukaryota</taxon>
        <taxon>Fungi</taxon>
        <taxon>Fungi incertae sedis</taxon>
        <taxon>Zoopagomycota</taxon>
        <taxon>Entomophthoromycotina</taxon>
        <taxon>Basidiobolomycetes</taxon>
        <taxon>Basidiobolales</taxon>
        <taxon>Basidiobolaceae</taxon>
        <taxon>Basidiobolus</taxon>
    </lineage>
</organism>
<dbReference type="InterPro" id="IPR022966">
    <property type="entry name" value="RNase_II/R_CS"/>
</dbReference>
<keyword evidence="8" id="KW-0963">Cytoplasm</keyword>
<evidence type="ECO:0000313" key="21">
    <source>
        <dbReference type="EMBL" id="ORX87083.1"/>
    </source>
</evidence>
<dbReference type="GO" id="GO:0000176">
    <property type="term" value="C:nuclear exosome (RNase complex)"/>
    <property type="evidence" value="ECO:0007669"/>
    <property type="project" value="UniProtKB-ARBA"/>
</dbReference>
<evidence type="ECO:0000256" key="5">
    <source>
        <dbReference type="ARBA" id="ARBA00005785"/>
    </source>
</evidence>
<dbReference type="InterPro" id="IPR041505">
    <property type="entry name" value="Dis3_CSD2"/>
</dbReference>
<evidence type="ECO:0000256" key="7">
    <source>
        <dbReference type="ARBA" id="ARBA00016366"/>
    </source>
</evidence>
<comment type="catalytic activity">
    <reaction evidence="1">
        <text>Exonucleolytic cleavage in the 3'- to 5'-direction to yield nucleoside 5'-phosphates.</text>
        <dbReference type="EC" id="3.1.13.1"/>
    </reaction>
</comment>
<proteinExistence type="inferred from homology"/>
<evidence type="ECO:0000256" key="6">
    <source>
        <dbReference type="ARBA" id="ARBA00012163"/>
    </source>
</evidence>
<evidence type="ECO:0000256" key="16">
    <source>
        <dbReference type="ARBA" id="ARBA00023242"/>
    </source>
</evidence>
<evidence type="ECO:0000256" key="4">
    <source>
        <dbReference type="ARBA" id="ARBA00004496"/>
    </source>
</evidence>
<keyword evidence="11" id="KW-0378">Hydrolase</keyword>
<dbReference type="STRING" id="1314790.A0A1Y1XMZ0"/>
<feature type="region of interest" description="Disordered" evidence="19">
    <location>
        <begin position="945"/>
        <end position="968"/>
    </location>
</feature>
<evidence type="ECO:0000256" key="17">
    <source>
        <dbReference type="ARBA" id="ARBA00077930"/>
    </source>
</evidence>
<gene>
    <name evidence="21" type="ORF">K493DRAFT_411238</name>
</gene>
<dbReference type="FunFam" id="2.40.50.700:FF:000001">
    <property type="entry name" value="Exosome complex exonuclease exoribonuclease (Rrp44)"/>
    <property type="match status" value="1"/>
</dbReference>
<dbReference type="EMBL" id="MCFE01000558">
    <property type="protein sequence ID" value="ORX87083.1"/>
    <property type="molecule type" value="Genomic_DNA"/>
</dbReference>
<dbReference type="Pfam" id="PF17216">
    <property type="entry name" value="Rrp44_CSD1"/>
    <property type="match status" value="1"/>
</dbReference>
<reference evidence="21 22" key="1">
    <citation type="submission" date="2016-07" db="EMBL/GenBank/DDBJ databases">
        <title>Pervasive Adenine N6-methylation of Active Genes in Fungi.</title>
        <authorList>
            <consortium name="DOE Joint Genome Institute"/>
            <person name="Mondo S.J."/>
            <person name="Dannebaum R.O."/>
            <person name="Kuo R.C."/>
            <person name="Labutti K."/>
            <person name="Haridas S."/>
            <person name="Kuo A."/>
            <person name="Salamov A."/>
            <person name="Ahrendt S.R."/>
            <person name="Lipzen A."/>
            <person name="Sullivan W."/>
            <person name="Andreopoulos W.B."/>
            <person name="Clum A."/>
            <person name="Lindquist E."/>
            <person name="Daum C."/>
            <person name="Ramamoorthy G.K."/>
            <person name="Gryganskyi A."/>
            <person name="Culley D."/>
            <person name="Magnuson J.K."/>
            <person name="James T.Y."/>
            <person name="O'Malley M.A."/>
            <person name="Stajich J.E."/>
            <person name="Spatafora J.W."/>
            <person name="Visel A."/>
            <person name="Grigoriev I.V."/>
        </authorList>
    </citation>
    <scope>NUCLEOTIDE SEQUENCE [LARGE SCALE GENOMIC DNA]</scope>
    <source>
        <strain evidence="21 22">CBS 931.73</strain>
    </source>
</reference>
<dbReference type="GO" id="GO:0000956">
    <property type="term" value="P:nuclear-transcribed mRNA catabolic process"/>
    <property type="evidence" value="ECO:0007669"/>
    <property type="project" value="UniProtKB-ARBA"/>
</dbReference>
<comment type="subcellular location">
    <subcellularLocation>
        <location evidence="4">Cytoplasm</location>
    </subcellularLocation>
    <subcellularLocation>
        <location evidence="3">Nucleus</location>
    </subcellularLocation>
</comment>
<dbReference type="Pfam" id="PF00773">
    <property type="entry name" value="RNB"/>
    <property type="match status" value="1"/>
</dbReference>
<keyword evidence="22" id="KW-1185">Reference proteome</keyword>
<keyword evidence="16" id="KW-0539">Nucleus</keyword>
<dbReference type="GO" id="GO:0008859">
    <property type="term" value="F:exoribonuclease II activity"/>
    <property type="evidence" value="ECO:0007669"/>
    <property type="project" value="UniProtKB-EC"/>
</dbReference>
<dbReference type="InterPro" id="IPR012340">
    <property type="entry name" value="NA-bd_OB-fold"/>
</dbReference>
<keyword evidence="10" id="KW-0540">Nuclease</keyword>
<name>A0A1Y1XMZ0_9FUNG</name>
<evidence type="ECO:0000256" key="13">
    <source>
        <dbReference type="ARBA" id="ARBA00022839"/>
    </source>
</evidence>
<feature type="region of interest" description="Disordered" evidence="19">
    <location>
        <begin position="272"/>
        <end position="296"/>
    </location>
</feature>
<comment type="caution">
    <text evidence="21">The sequence shown here is derived from an EMBL/GenBank/DDBJ whole genome shotgun (WGS) entry which is preliminary data.</text>
</comment>
<dbReference type="AlphaFoldDB" id="A0A1Y1XMZ0"/>
<dbReference type="InterPro" id="IPR033770">
    <property type="entry name" value="RRP44_S1"/>
</dbReference>